<reference evidence="8" key="2">
    <citation type="submission" date="2015-01" db="EMBL/GenBank/DDBJ databases">
        <title>Evolutionary Origins and Diversification of the Mycorrhizal Mutualists.</title>
        <authorList>
            <consortium name="DOE Joint Genome Institute"/>
            <consortium name="Mycorrhizal Genomics Consortium"/>
            <person name="Kohler A."/>
            <person name="Kuo A."/>
            <person name="Nagy L.G."/>
            <person name="Floudas D."/>
            <person name="Copeland A."/>
            <person name="Barry K.W."/>
            <person name="Cichocki N."/>
            <person name="Veneault-Fourrey C."/>
            <person name="LaButti K."/>
            <person name="Lindquist E.A."/>
            <person name="Lipzen A."/>
            <person name="Lundell T."/>
            <person name="Morin E."/>
            <person name="Murat C."/>
            <person name="Riley R."/>
            <person name="Ohm R."/>
            <person name="Sun H."/>
            <person name="Tunlid A."/>
            <person name="Henrissat B."/>
            <person name="Grigoriev I.V."/>
            <person name="Hibbett D.S."/>
            <person name="Martin F."/>
        </authorList>
    </citation>
    <scope>NUCLEOTIDE SEQUENCE [LARGE SCALE GENOMIC DNA]</scope>
    <source>
        <strain evidence="8">MAFF 305830</strain>
    </source>
</reference>
<keyword evidence="5 6" id="KW-1015">Disulfide bond</keyword>
<dbReference type="SMART" id="SM00075">
    <property type="entry name" value="HYDRO"/>
    <property type="match status" value="1"/>
</dbReference>
<accession>A0A0C2XKX2</accession>
<dbReference type="AlphaFoldDB" id="A0A0C2XKX2"/>
<evidence type="ECO:0000256" key="4">
    <source>
        <dbReference type="ARBA" id="ARBA00022525"/>
    </source>
</evidence>
<dbReference type="GO" id="GO:0005199">
    <property type="term" value="F:structural constituent of cell wall"/>
    <property type="evidence" value="ECO:0007669"/>
    <property type="project" value="InterPro"/>
</dbReference>
<dbReference type="EMBL" id="KN824287">
    <property type="protein sequence ID" value="KIM29652.1"/>
    <property type="molecule type" value="Genomic_DNA"/>
</dbReference>
<name>A0A0C2XKX2_SERVB</name>
<dbReference type="GO" id="GO:0009277">
    <property type="term" value="C:fungal-type cell wall"/>
    <property type="evidence" value="ECO:0007669"/>
    <property type="project" value="InterPro"/>
</dbReference>
<sequence length="109" mass="11389">MTERKDLPLVKRHDHINSPESATALSCNVGEAQCCQSIHQTQGTQAQFLSSLLGLALPVDNSMLGVQCTPIANLLSVLGGSSTCNSRPVCCTGNDYQGLVSLGCTPITA</sequence>
<dbReference type="Pfam" id="PF01185">
    <property type="entry name" value="Hydrophobin"/>
    <property type="match status" value="1"/>
</dbReference>
<keyword evidence="3 6" id="KW-0134">Cell wall</keyword>
<dbReference type="HOGENOM" id="CLU_105134_2_0_1"/>
<reference evidence="7 8" key="1">
    <citation type="submission" date="2014-04" db="EMBL/GenBank/DDBJ databases">
        <authorList>
            <consortium name="DOE Joint Genome Institute"/>
            <person name="Kuo A."/>
            <person name="Zuccaro A."/>
            <person name="Kohler A."/>
            <person name="Nagy L.G."/>
            <person name="Floudas D."/>
            <person name="Copeland A."/>
            <person name="Barry K.W."/>
            <person name="Cichocki N."/>
            <person name="Veneault-Fourrey C."/>
            <person name="LaButti K."/>
            <person name="Lindquist E.A."/>
            <person name="Lipzen A."/>
            <person name="Lundell T."/>
            <person name="Morin E."/>
            <person name="Murat C."/>
            <person name="Sun H."/>
            <person name="Tunlid A."/>
            <person name="Henrissat B."/>
            <person name="Grigoriev I.V."/>
            <person name="Hibbett D.S."/>
            <person name="Martin F."/>
            <person name="Nordberg H.P."/>
            <person name="Cantor M.N."/>
            <person name="Hua S.X."/>
        </authorList>
    </citation>
    <scope>NUCLEOTIDE SEQUENCE [LARGE SCALE GENOMIC DNA]</scope>
    <source>
        <strain evidence="7 8">MAFF 305830</strain>
    </source>
</reference>
<keyword evidence="4 6" id="KW-0964">Secreted</keyword>
<dbReference type="OrthoDB" id="4225815at2759"/>
<evidence type="ECO:0000256" key="3">
    <source>
        <dbReference type="ARBA" id="ARBA00022512"/>
    </source>
</evidence>
<keyword evidence="6" id="KW-0732">Signal</keyword>
<dbReference type="CDD" id="cd23507">
    <property type="entry name" value="hydrophobin_I"/>
    <property type="match status" value="1"/>
</dbReference>
<protein>
    <recommendedName>
        <fullName evidence="6">Hydrophobin</fullName>
    </recommendedName>
</protein>
<evidence type="ECO:0000256" key="6">
    <source>
        <dbReference type="RuleBase" id="RU365009"/>
    </source>
</evidence>
<gene>
    <name evidence="7" type="ORF">M408DRAFT_67258</name>
</gene>
<evidence type="ECO:0000313" key="7">
    <source>
        <dbReference type="EMBL" id="KIM29652.1"/>
    </source>
</evidence>
<evidence type="ECO:0000256" key="1">
    <source>
        <dbReference type="ARBA" id="ARBA00004191"/>
    </source>
</evidence>
<dbReference type="Proteomes" id="UP000054097">
    <property type="component" value="Unassembled WGS sequence"/>
</dbReference>
<proteinExistence type="inferred from homology"/>
<comment type="similarity">
    <text evidence="2 6">Belongs to the fungal hydrophobin family.</text>
</comment>
<organism evidence="7 8">
    <name type="scientific">Serendipita vermifera MAFF 305830</name>
    <dbReference type="NCBI Taxonomy" id="933852"/>
    <lineage>
        <taxon>Eukaryota</taxon>
        <taxon>Fungi</taxon>
        <taxon>Dikarya</taxon>
        <taxon>Basidiomycota</taxon>
        <taxon>Agaricomycotina</taxon>
        <taxon>Agaricomycetes</taxon>
        <taxon>Sebacinales</taxon>
        <taxon>Serendipitaceae</taxon>
        <taxon>Serendipita</taxon>
    </lineage>
</organism>
<evidence type="ECO:0000256" key="5">
    <source>
        <dbReference type="ARBA" id="ARBA00023157"/>
    </source>
</evidence>
<evidence type="ECO:0000313" key="8">
    <source>
        <dbReference type="Proteomes" id="UP000054097"/>
    </source>
</evidence>
<comment type="subcellular location">
    <subcellularLocation>
        <location evidence="1 6">Secreted</location>
        <location evidence="1 6">Cell wall</location>
    </subcellularLocation>
</comment>
<evidence type="ECO:0000256" key="2">
    <source>
        <dbReference type="ARBA" id="ARBA00010446"/>
    </source>
</evidence>
<dbReference type="InterPro" id="IPR001338">
    <property type="entry name" value="Class_I_Hydrophobin"/>
</dbReference>
<keyword evidence="8" id="KW-1185">Reference proteome</keyword>